<sequence>MMNARFAVGRAVADCAHQAANCRQLANSFQLQTLAGQGFAGIQAQLAVGKLANLPTDANPCGGSLFRVNPVGESSPSYYVGEGTAVPSALRGGLSGGRERVGHPACGTSILALDLGTQTGWALLGRDGAITSGSELFKPQRFDGGGMRYLRFKRWITEVKQSADGLNAVFFEEVRRHAGVDAAHAYGGFMAHLTAWCEHHQIPYQGVPVGTIKKHATGRGNASKDDMVAAARCRGHAPADDNEADALAILHWAIETQEL</sequence>
<organism evidence="1 2">
    <name type="scientific">Thiomonas arsenitoxydans (strain DSM 22701 / CIP 110005 / 3As)</name>
    <dbReference type="NCBI Taxonomy" id="426114"/>
    <lineage>
        <taxon>Bacteria</taxon>
        <taxon>Pseudomonadati</taxon>
        <taxon>Pseudomonadota</taxon>
        <taxon>Betaproteobacteria</taxon>
        <taxon>Burkholderiales</taxon>
        <taxon>Thiomonas</taxon>
    </lineage>
</organism>
<dbReference type="EMBL" id="CTRI01000012">
    <property type="protein sequence ID" value="CQR32183.1"/>
    <property type="molecule type" value="Genomic_DNA"/>
</dbReference>
<evidence type="ECO:0000313" key="1">
    <source>
        <dbReference type="EMBL" id="CQR32183.1"/>
    </source>
</evidence>
<dbReference type="InterPro" id="IPR012337">
    <property type="entry name" value="RNaseH-like_sf"/>
</dbReference>
<accession>A0ABM9T5Y3</accession>
<evidence type="ECO:0008006" key="3">
    <source>
        <dbReference type="Google" id="ProtNLM"/>
    </source>
</evidence>
<dbReference type="InterPro" id="IPR036397">
    <property type="entry name" value="RNaseH_sf"/>
</dbReference>
<keyword evidence="2" id="KW-1185">Reference proteome</keyword>
<proteinExistence type="predicted"/>
<gene>
    <name evidence="1" type="ORF">THICB1_20093</name>
</gene>
<name>A0ABM9T5Y3_THIA3</name>
<dbReference type="SUPFAM" id="SSF53098">
    <property type="entry name" value="Ribonuclease H-like"/>
    <property type="match status" value="1"/>
</dbReference>
<evidence type="ECO:0000313" key="2">
    <source>
        <dbReference type="Proteomes" id="UP000078599"/>
    </source>
</evidence>
<protein>
    <recommendedName>
        <fullName evidence="3">Phage related protein</fullName>
    </recommendedName>
</protein>
<dbReference type="Gene3D" id="3.30.420.10">
    <property type="entry name" value="Ribonuclease H-like superfamily/Ribonuclease H"/>
    <property type="match status" value="1"/>
</dbReference>
<comment type="caution">
    <text evidence="1">The sequence shown here is derived from an EMBL/GenBank/DDBJ whole genome shotgun (WGS) entry which is preliminary data.</text>
</comment>
<reference evidence="1 2" key="1">
    <citation type="submission" date="2015-03" db="EMBL/GenBank/DDBJ databases">
        <authorList>
            <person name="Regsiter A."/>
            <person name="william w."/>
        </authorList>
    </citation>
    <scope>NUCLEOTIDE SEQUENCE [LARGE SCALE GENOMIC DNA]</scope>
    <source>
        <strain evidence="1 2">CB1</strain>
    </source>
</reference>
<dbReference type="Proteomes" id="UP000078599">
    <property type="component" value="Unassembled WGS sequence"/>
</dbReference>